<dbReference type="AlphaFoldDB" id="A0AAD5PTY4"/>
<organism evidence="16 17">
    <name type="scientific">Daphnia sinensis</name>
    <dbReference type="NCBI Taxonomy" id="1820382"/>
    <lineage>
        <taxon>Eukaryota</taxon>
        <taxon>Metazoa</taxon>
        <taxon>Ecdysozoa</taxon>
        <taxon>Arthropoda</taxon>
        <taxon>Crustacea</taxon>
        <taxon>Branchiopoda</taxon>
        <taxon>Diplostraca</taxon>
        <taxon>Cladocera</taxon>
        <taxon>Anomopoda</taxon>
        <taxon>Daphniidae</taxon>
        <taxon>Daphnia</taxon>
        <taxon>Daphnia similis group</taxon>
    </lineage>
</organism>
<feature type="transmembrane region" description="Helical" evidence="13">
    <location>
        <begin position="232"/>
        <end position="260"/>
    </location>
</feature>
<evidence type="ECO:0000256" key="6">
    <source>
        <dbReference type="ARBA" id="ARBA00022989"/>
    </source>
</evidence>
<keyword evidence="6 13" id="KW-1133">Transmembrane helix</keyword>
<feature type="transmembrane region" description="Helical" evidence="13">
    <location>
        <begin position="160"/>
        <end position="181"/>
    </location>
</feature>
<accession>A0AAD5PTY4</accession>
<keyword evidence="8 13" id="KW-0472">Membrane</keyword>
<keyword evidence="7" id="KW-0406">Ion transport</keyword>
<keyword evidence="10" id="KW-0325">Glycoprotein</keyword>
<evidence type="ECO:0000256" key="2">
    <source>
        <dbReference type="ARBA" id="ARBA00008685"/>
    </source>
</evidence>
<dbReference type="Gene3D" id="1.10.287.70">
    <property type="match status" value="1"/>
</dbReference>
<comment type="subcellular location">
    <subcellularLocation>
        <location evidence="1">Cell membrane</location>
        <topology evidence="1">Multi-pass membrane protein</topology>
    </subcellularLocation>
</comment>
<evidence type="ECO:0000256" key="13">
    <source>
        <dbReference type="SAM" id="Phobius"/>
    </source>
</evidence>
<evidence type="ECO:0000256" key="7">
    <source>
        <dbReference type="ARBA" id="ARBA00023065"/>
    </source>
</evidence>
<dbReference type="InterPro" id="IPR052192">
    <property type="entry name" value="Insect_Ionotropic_Sensory_Rcpt"/>
</dbReference>
<evidence type="ECO:0008006" key="18">
    <source>
        <dbReference type="Google" id="ProtNLM"/>
    </source>
</evidence>
<dbReference type="Pfam" id="PF10613">
    <property type="entry name" value="Lig_chan-Glu_bd"/>
    <property type="match status" value="1"/>
</dbReference>
<name>A0AAD5PTY4_9CRUS</name>
<dbReference type="GO" id="GO:0050906">
    <property type="term" value="P:detection of stimulus involved in sensory perception"/>
    <property type="evidence" value="ECO:0007669"/>
    <property type="project" value="UniProtKB-ARBA"/>
</dbReference>
<comment type="caution">
    <text evidence="16">The sequence shown here is derived from an EMBL/GenBank/DDBJ whole genome shotgun (WGS) entry which is preliminary data.</text>
</comment>
<comment type="similarity">
    <text evidence="2">Belongs to the glutamate-gated ion channel (TC 1.A.10.1) family.</text>
</comment>
<dbReference type="EMBL" id="WJBH02000004">
    <property type="protein sequence ID" value="KAI9559876.1"/>
    <property type="molecule type" value="Genomic_DNA"/>
</dbReference>
<dbReference type="SUPFAM" id="SSF53850">
    <property type="entry name" value="Periplasmic binding protein-like II"/>
    <property type="match status" value="1"/>
</dbReference>
<dbReference type="Proteomes" id="UP000820818">
    <property type="component" value="Linkage Group LG4"/>
</dbReference>
<keyword evidence="9" id="KW-0675">Receptor</keyword>
<proteinExistence type="inferred from homology"/>
<evidence type="ECO:0000259" key="14">
    <source>
        <dbReference type="Pfam" id="PF00060"/>
    </source>
</evidence>
<evidence type="ECO:0000259" key="15">
    <source>
        <dbReference type="Pfam" id="PF10613"/>
    </source>
</evidence>
<reference evidence="16 17" key="1">
    <citation type="submission" date="2022-05" db="EMBL/GenBank/DDBJ databases">
        <title>A multi-omics perspective on studying reproductive biology in Daphnia sinensis.</title>
        <authorList>
            <person name="Jia J."/>
        </authorList>
    </citation>
    <scope>NUCLEOTIDE SEQUENCE [LARGE SCALE GENOMIC DNA]</scope>
    <source>
        <strain evidence="16 17">WSL</strain>
    </source>
</reference>
<keyword evidence="11" id="KW-1071">Ligand-gated ion channel</keyword>
<evidence type="ECO:0000256" key="5">
    <source>
        <dbReference type="ARBA" id="ARBA00022692"/>
    </source>
</evidence>
<evidence type="ECO:0000313" key="16">
    <source>
        <dbReference type="EMBL" id="KAI9559876.1"/>
    </source>
</evidence>
<gene>
    <name evidence="16" type="ORF">GHT06_013883</name>
</gene>
<evidence type="ECO:0000256" key="8">
    <source>
        <dbReference type="ARBA" id="ARBA00023136"/>
    </source>
</evidence>
<evidence type="ECO:0000256" key="11">
    <source>
        <dbReference type="ARBA" id="ARBA00023286"/>
    </source>
</evidence>
<dbReference type="GO" id="GO:0005886">
    <property type="term" value="C:plasma membrane"/>
    <property type="evidence" value="ECO:0007669"/>
    <property type="project" value="UniProtKB-SubCell"/>
</dbReference>
<evidence type="ECO:0000256" key="12">
    <source>
        <dbReference type="ARBA" id="ARBA00023303"/>
    </source>
</evidence>
<keyword evidence="17" id="KW-1185">Reference proteome</keyword>
<feature type="domain" description="Ionotropic glutamate receptor L-glutamate and glycine-binding" evidence="15">
    <location>
        <begin position="53"/>
        <end position="145"/>
    </location>
</feature>
<dbReference type="GO" id="GO:0015276">
    <property type="term" value="F:ligand-gated monoatomic ion channel activity"/>
    <property type="evidence" value="ECO:0007669"/>
    <property type="project" value="InterPro"/>
</dbReference>
<feature type="transmembrane region" description="Helical" evidence="13">
    <location>
        <begin position="440"/>
        <end position="463"/>
    </location>
</feature>
<evidence type="ECO:0000256" key="10">
    <source>
        <dbReference type="ARBA" id="ARBA00023180"/>
    </source>
</evidence>
<evidence type="ECO:0000256" key="9">
    <source>
        <dbReference type="ARBA" id="ARBA00023170"/>
    </source>
</evidence>
<keyword evidence="4" id="KW-1003">Cell membrane</keyword>
<dbReference type="PANTHER" id="PTHR42643">
    <property type="entry name" value="IONOTROPIC RECEPTOR 20A-RELATED"/>
    <property type="match status" value="1"/>
</dbReference>
<dbReference type="Gene3D" id="3.40.190.10">
    <property type="entry name" value="Periplasmic binding protein-like II"/>
    <property type="match status" value="1"/>
</dbReference>
<dbReference type="InterPro" id="IPR001320">
    <property type="entry name" value="Iontro_rcpt_C"/>
</dbReference>
<keyword evidence="3" id="KW-0813">Transport</keyword>
<dbReference type="InterPro" id="IPR019594">
    <property type="entry name" value="Glu/Gly-bd"/>
</dbReference>
<evidence type="ECO:0000313" key="17">
    <source>
        <dbReference type="Proteomes" id="UP000820818"/>
    </source>
</evidence>
<dbReference type="PANTHER" id="PTHR42643:SF24">
    <property type="entry name" value="IONOTROPIC RECEPTOR 60A"/>
    <property type="match status" value="1"/>
</dbReference>
<dbReference type="Pfam" id="PF00060">
    <property type="entry name" value="Lig_chan"/>
    <property type="match status" value="1"/>
</dbReference>
<keyword evidence="5 13" id="KW-0812">Transmembrane</keyword>
<evidence type="ECO:0000256" key="1">
    <source>
        <dbReference type="ARBA" id="ARBA00004651"/>
    </source>
</evidence>
<sequence>MNRLYWLSYFTALINVAPGNLNLLNGKHLVVGSQVNLISIKFSFVTLVHVSITRNISGHIVQREGVAAETLKVLSQRFNFTYSTLQVNDSYLENDDGFPGVTHYVVKGACDLVIGAIVMTTGRAMLMDFAEGYTYTTVAMLIPMPEPSENASAITKPFQISVWIALLLLIPLTSIAIYFSILPTPWCPATTIRNNDPAMNQRAPLTISQVIYEISQTLLCQGGRLPVMQRNAVYFVLGSWCLAAFVLVSAYNSVLISYVLGSNAKPLASSATELVDKPNIHIVVEKGRAIDIILSAAKDGLYKQLGDKLRSNPKSRCVKKQECTELVKSGSYAYFHSMFVAITIIDDDFKATKKCSLALARKSDPTPGSMSWALPKHSPYVKVFTKGFMELHQAGLVDFWTRTELEKRKHFSYCRKEAEWKQRSTQFDNKTRINLKNVSGAFYVLIMGYILSLVCFFIENASFKIKKLKN</sequence>
<evidence type="ECO:0000256" key="4">
    <source>
        <dbReference type="ARBA" id="ARBA00022475"/>
    </source>
</evidence>
<keyword evidence="12" id="KW-0407">Ion channel</keyword>
<evidence type="ECO:0000256" key="3">
    <source>
        <dbReference type="ARBA" id="ARBA00022448"/>
    </source>
</evidence>
<feature type="domain" description="Ionotropic glutamate receptor C-terminal" evidence="14">
    <location>
        <begin position="160"/>
        <end position="448"/>
    </location>
</feature>
<protein>
    <recommendedName>
        <fullName evidence="18">Ionotropic glutamate receptor C-terminal domain-containing protein</fullName>
    </recommendedName>
</protein>